<reference evidence="7 8" key="1">
    <citation type="submission" date="2018-03" db="EMBL/GenBank/DDBJ databases">
        <authorList>
            <person name="Keele B.F."/>
        </authorList>
    </citation>
    <scope>NUCLEOTIDE SEQUENCE [LARGE SCALE GENOMIC DNA]</scope>
    <source>
        <strain evidence="7 8">CeCT 8812</strain>
    </source>
</reference>
<evidence type="ECO:0000256" key="2">
    <source>
        <dbReference type="ARBA" id="ARBA00007165"/>
    </source>
</evidence>
<evidence type="ECO:0000256" key="1">
    <source>
        <dbReference type="ARBA" id="ARBA00004370"/>
    </source>
</evidence>
<protein>
    <recommendedName>
        <fullName evidence="6">SURF1-like protein</fullName>
    </recommendedName>
</protein>
<organism evidence="7 8">
    <name type="scientific">Pontivivens insulae</name>
    <dbReference type="NCBI Taxonomy" id="1639689"/>
    <lineage>
        <taxon>Bacteria</taxon>
        <taxon>Pseudomonadati</taxon>
        <taxon>Pseudomonadota</taxon>
        <taxon>Alphaproteobacteria</taxon>
        <taxon>Rhodobacterales</taxon>
        <taxon>Paracoccaceae</taxon>
        <taxon>Pontivivens</taxon>
    </lineage>
</organism>
<keyword evidence="6" id="KW-1003">Cell membrane</keyword>
<dbReference type="PROSITE" id="PS50895">
    <property type="entry name" value="SURF1"/>
    <property type="match status" value="1"/>
</dbReference>
<evidence type="ECO:0000256" key="4">
    <source>
        <dbReference type="ARBA" id="ARBA00022989"/>
    </source>
</evidence>
<name>A0A2R8A752_9RHOB</name>
<dbReference type="EMBL" id="OMKW01000001">
    <property type="protein sequence ID" value="SPF28026.1"/>
    <property type="molecule type" value="Genomic_DNA"/>
</dbReference>
<keyword evidence="3 6" id="KW-0812">Transmembrane</keyword>
<feature type="transmembrane region" description="Helical" evidence="6">
    <location>
        <begin position="6"/>
        <end position="25"/>
    </location>
</feature>
<evidence type="ECO:0000256" key="5">
    <source>
        <dbReference type="ARBA" id="ARBA00023136"/>
    </source>
</evidence>
<evidence type="ECO:0000313" key="7">
    <source>
        <dbReference type="EMBL" id="SPF28026.1"/>
    </source>
</evidence>
<feature type="transmembrane region" description="Helical" evidence="6">
    <location>
        <begin position="198"/>
        <end position="217"/>
    </location>
</feature>
<evidence type="ECO:0000256" key="3">
    <source>
        <dbReference type="ARBA" id="ARBA00022692"/>
    </source>
</evidence>
<dbReference type="Pfam" id="PF02104">
    <property type="entry name" value="SURF1"/>
    <property type="match status" value="1"/>
</dbReference>
<sequence>MLKRNLGPLLFGLIGCAILISLSIWQFQRMQWKEGLIAAAYEGLAAAPVPLPENPTEAKDEYTPVLLDGEILAGEVHVLTSRPGQGPGFTIIAPFQTADGRRILLDRGFVREAEKDATRPLGPIAGPAVLLWPDESDSYTPAPDLARNFWFARDVTPMAEELATLPILAVITEAQLDGAPRPLPVTVNFRNRHLEYTVTWAGLAVAWAFMTGVWITARERGTEKNLRV</sequence>
<dbReference type="PANTHER" id="PTHR23427">
    <property type="entry name" value="SURFEIT LOCUS PROTEIN"/>
    <property type="match status" value="1"/>
</dbReference>
<comment type="subcellular location">
    <subcellularLocation>
        <location evidence="6">Cell membrane</location>
        <topology evidence="6">Multi-pass membrane protein</topology>
    </subcellularLocation>
    <subcellularLocation>
        <location evidence="1">Membrane</location>
    </subcellularLocation>
</comment>
<evidence type="ECO:0000256" key="6">
    <source>
        <dbReference type="RuleBase" id="RU363076"/>
    </source>
</evidence>
<evidence type="ECO:0000313" key="8">
    <source>
        <dbReference type="Proteomes" id="UP000244932"/>
    </source>
</evidence>
<dbReference type="Proteomes" id="UP000244932">
    <property type="component" value="Unassembled WGS sequence"/>
</dbReference>
<keyword evidence="8" id="KW-1185">Reference proteome</keyword>
<dbReference type="PROSITE" id="PS51257">
    <property type="entry name" value="PROKAR_LIPOPROTEIN"/>
    <property type="match status" value="1"/>
</dbReference>
<gene>
    <name evidence="7" type="ORF">POI8812_00323</name>
</gene>
<dbReference type="RefSeq" id="WP_245895196.1">
    <property type="nucleotide sequence ID" value="NZ_OMKW01000001.1"/>
</dbReference>
<dbReference type="AlphaFoldDB" id="A0A2R8A752"/>
<dbReference type="CDD" id="cd06662">
    <property type="entry name" value="SURF1"/>
    <property type="match status" value="1"/>
</dbReference>
<comment type="similarity">
    <text evidence="2 6">Belongs to the SURF1 family.</text>
</comment>
<dbReference type="InterPro" id="IPR045214">
    <property type="entry name" value="Surf1/Surf4"/>
</dbReference>
<proteinExistence type="inferred from homology"/>
<accession>A0A2R8A752</accession>
<keyword evidence="4 6" id="KW-1133">Transmembrane helix</keyword>
<dbReference type="InterPro" id="IPR002994">
    <property type="entry name" value="Surf1/Shy1"/>
</dbReference>
<keyword evidence="5 6" id="KW-0472">Membrane</keyword>
<dbReference type="PANTHER" id="PTHR23427:SF2">
    <property type="entry name" value="SURFEIT LOCUS PROTEIN 1"/>
    <property type="match status" value="1"/>
</dbReference>
<dbReference type="GO" id="GO:0005886">
    <property type="term" value="C:plasma membrane"/>
    <property type="evidence" value="ECO:0007669"/>
    <property type="project" value="UniProtKB-SubCell"/>
</dbReference>